<feature type="transmembrane region" description="Helical" evidence="1">
    <location>
        <begin position="39"/>
        <end position="58"/>
    </location>
</feature>
<keyword evidence="1" id="KW-1133">Transmembrane helix</keyword>
<organism evidence="2 3">
    <name type="scientific">Streptomyces cinereospinus</name>
    <dbReference type="NCBI Taxonomy" id="285561"/>
    <lineage>
        <taxon>Bacteria</taxon>
        <taxon>Bacillati</taxon>
        <taxon>Actinomycetota</taxon>
        <taxon>Actinomycetes</taxon>
        <taxon>Kitasatosporales</taxon>
        <taxon>Streptomycetaceae</taxon>
        <taxon>Streptomyces</taxon>
    </lineage>
</organism>
<dbReference type="EMBL" id="JBHMCY010000032">
    <property type="protein sequence ID" value="MFB9464578.1"/>
    <property type="molecule type" value="Genomic_DNA"/>
</dbReference>
<evidence type="ECO:0000313" key="2">
    <source>
        <dbReference type="EMBL" id="MFB9464578.1"/>
    </source>
</evidence>
<keyword evidence="1" id="KW-0812">Transmembrane</keyword>
<comment type="caution">
    <text evidence="2">The sequence shown here is derived from an EMBL/GenBank/DDBJ whole genome shotgun (WGS) entry which is preliminary data.</text>
</comment>
<protein>
    <recommendedName>
        <fullName evidence="4">GAF domain-containing protein</fullName>
    </recommendedName>
</protein>
<feature type="transmembrane region" description="Helical" evidence="1">
    <location>
        <begin position="12"/>
        <end position="33"/>
    </location>
</feature>
<proteinExistence type="predicted"/>
<dbReference type="Proteomes" id="UP001589709">
    <property type="component" value="Unassembled WGS sequence"/>
</dbReference>
<evidence type="ECO:0000313" key="3">
    <source>
        <dbReference type="Proteomes" id="UP001589709"/>
    </source>
</evidence>
<sequence>MSPDTKDRLINLTLGTAAVFFTALAFTSSIFGGKEGKNQRNWIVAGVTSSAIAVYVGNSERVRLSAYRDRMKQLATQAERNYENLIANLAPNAAQAAVIADRTLASGERDVRRGRLDQSVAVGVSEIGEGVRGLFYSWDSTTRVFKLVSQWPASAIPEVGSGEPAYPTLELIAKDGMVLVRGNTASPFNRTTPAVPDERVAVVQVKVNRTVIGILAMDGRMPPSAPASGFTPRDIRELLLYADLLAAALGAD</sequence>
<name>A0ABV5N2Q8_9ACTN</name>
<dbReference type="RefSeq" id="WP_381347183.1">
    <property type="nucleotide sequence ID" value="NZ_JBHMCY010000032.1"/>
</dbReference>
<keyword evidence="1" id="KW-0472">Membrane</keyword>
<keyword evidence="3" id="KW-1185">Reference proteome</keyword>
<evidence type="ECO:0008006" key="4">
    <source>
        <dbReference type="Google" id="ProtNLM"/>
    </source>
</evidence>
<evidence type="ECO:0000256" key="1">
    <source>
        <dbReference type="SAM" id="Phobius"/>
    </source>
</evidence>
<gene>
    <name evidence="2" type="ORF">ACFF45_18150</name>
</gene>
<accession>A0ABV5N2Q8</accession>
<reference evidence="2 3" key="1">
    <citation type="submission" date="2024-09" db="EMBL/GenBank/DDBJ databases">
        <authorList>
            <person name="Sun Q."/>
            <person name="Mori K."/>
        </authorList>
    </citation>
    <scope>NUCLEOTIDE SEQUENCE [LARGE SCALE GENOMIC DNA]</scope>
    <source>
        <strain evidence="2 3">JCM 6917</strain>
    </source>
</reference>